<dbReference type="InterPro" id="IPR020843">
    <property type="entry name" value="ER"/>
</dbReference>
<dbReference type="CDD" id="cd08278">
    <property type="entry name" value="benzyl_alcohol_DH"/>
    <property type="match status" value="1"/>
</dbReference>
<feature type="domain" description="Enoyl reductase (ER)" evidence="7">
    <location>
        <begin position="22"/>
        <end position="367"/>
    </location>
</feature>
<comment type="caution">
    <text evidence="8">The sequence shown here is derived from an EMBL/GenBank/DDBJ whole genome shotgun (WGS) entry which is preliminary data.</text>
</comment>
<dbReference type="GO" id="GO:0046294">
    <property type="term" value="P:formaldehyde catabolic process"/>
    <property type="evidence" value="ECO:0007669"/>
    <property type="project" value="TreeGrafter"/>
</dbReference>
<dbReference type="GO" id="GO:0051903">
    <property type="term" value="F:S-(hydroxymethyl)glutathione dehydrogenase [NAD(P)+] activity"/>
    <property type="evidence" value="ECO:0007669"/>
    <property type="project" value="TreeGrafter"/>
</dbReference>
<reference evidence="8 9" key="1">
    <citation type="submission" date="2015-05" db="EMBL/GenBank/DDBJ databases">
        <title>Genome sequencing and analysis of members of genus Stenotrophomonas.</title>
        <authorList>
            <person name="Patil P.P."/>
            <person name="Midha S."/>
            <person name="Patil P.B."/>
        </authorList>
    </citation>
    <scope>NUCLEOTIDE SEQUENCE [LARGE SCALE GENOMIC DNA]</scope>
    <source>
        <strain evidence="8 9">DSM 18941</strain>
    </source>
</reference>
<dbReference type="Gene3D" id="3.90.180.10">
    <property type="entry name" value="Medium-chain alcohol dehydrogenases, catalytic domain"/>
    <property type="match status" value="1"/>
</dbReference>
<keyword evidence="2 6" id="KW-0479">Metal-binding</keyword>
<evidence type="ECO:0000256" key="4">
    <source>
        <dbReference type="ARBA" id="ARBA00023002"/>
    </source>
</evidence>
<dbReference type="Gene3D" id="3.40.50.720">
    <property type="entry name" value="NAD(P)-binding Rossmann-like Domain"/>
    <property type="match status" value="1"/>
</dbReference>
<protein>
    <submittedName>
        <fullName evidence="8">Alcohol dehydrogenase</fullName>
    </submittedName>
</protein>
<dbReference type="RefSeq" id="WP_057626771.1">
    <property type="nucleotide sequence ID" value="NZ_LDJJ01000009.1"/>
</dbReference>
<dbReference type="InterPro" id="IPR002328">
    <property type="entry name" value="ADH_Zn_CS"/>
</dbReference>
<dbReference type="GO" id="GO:0005829">
    <property type="term" value="C:cytosol"/>
    <property type="evidence" value="ECO:0007669"/>
    <property type="project" value="TreeGrafter"/>
</dbReference>
<dbReference type="PATRIC" id="fig|405446.3.peg.3770"/>
<dbReference type="GO" id="GO:0008270">
    <property type="term" value="F:zinc ion binding"/>
    <property type="evidence" value="ECO:0007669"/>
    <property type="project" value="InterPro"/>
</dbReference>
<dbReference type="Pfam" id="PF08240">
    <property type="entry name" value="ADH_N"/>
    <property type="match status" value="1"/>
</dbReference>
<evidence type="ECO:0000256" key="1">
    <source>
        <dbReference type="ARBA" id="ARBA00001947"/>
    </source>
</evidence>
<keyword evidence="9" id="KW-1185">Reference proteome</keyword>
<evidence type="ECO:0000256" key="6">
    <source>
        <dbReference type="RuleBase" id="RU361277"/>
    </source>
</evidence>
<dbReference type="EMBL" id="LDJJ01000009">
    <property type="protein sequence ID" value="KRG71268.1"/>
    <property type="molecule type" value="Genomic_DNA"/>
</dbReference>
<dbReference type="PROSITE" id="PS00059">
    <property type="entry name" value="ADH_ZINC"/>
    <property type="match status" value="1"/>
</dbReference>
<dbReference type="InterPro" id="IPR011032">
    <property type="entry name" value="GroES-like_sf"/>
</dbReference>
<dbReference type="SMART" id="SM00829">
    <property type="entry name" value="PKS_ER"/>
    <property type="match status" value="1"/>
</dbReference>
<keyword evidence="3 6" id="KW-0862">Zinc</keyword>
<organism evidence="8 9">
    <name type="scientific">Stenotrophomonas terrae</name>
    <dbReference type="NCBI Taxonomy" id="405446"/>
    <lineage>
        <taxon>Bacteria</taxon>
        <taxon>Pseudomonadati</taxon>
        <taxon>Pseudomonadota</taxon>
        <taxon>Gammaproteobacteria</taxon>
        <taxon>Lysobacterales</taxon>
        <taxon>Lysobacteraceae</taxon>
        <taxon>Stenotrophomonas</taxon>
    </lineage>
</organism>
<evidence type="ECO:0000256" key="5">
    <source>
        <dbReference type="ARBA" id="ARBA00023027"/>
    </source>
</evidence>
<dbReference type="PANTHER" id="PTHR43880">
    <property type="entry name" value="ALCOHOL DEHYDROGENASE"/>
    <property type="match status" value="1"/>
</dbReference>
<comment type="similarity">
    <text evidence="6">Belongs to the zinc-containing alcohol dehydrogenase family.</text>
</comment>
<dbReference type="InterPro" id="IPR013154">
    <property type="entry name" value="ADH-like_N"/>
</dbReference>
<proteinExistence type="inferred from homology"/>
<evidence type="ECO:0000313" key="8">
    <source>
        <dbReference type="EMBL" id="KRG71268.1"/>
    </source>
</evidence>
<dbReference type="Pfam" id="PF00107">
    <property type="entry name" value="ADH_zinc_N"/>
    <property type="match status" value="1"/>
</dbReference>
<accession>A0A0R0CZR5</accession>
<dbReference type="Proteomes" id="UP000051863">
    <property type="component" value="Unassembled WGS sequence"/>
</dbReference>
<comment type="cofactor">
    <cofactor evidence="1 6">
        <name>Zn(2+)</name>
        <dbReference type="ChEBI" id="CHEBI:29105"/>
    </cofactor>
</comment>
<dbReference type="SUPFAM" id="SSF51735">
    <property type="entry name" value="NAD(P)-binding Rossmann-fold domains"/>
    <property type="match status" value="1"/>
</dbReference>
<dbReference type="SUPFAM" id="SSF50129">
    <property type="entry name" value="GroES-like"/>
    <property type="match status" value="1"/>
</dbReference>
<dbReference type="PANTHER" id="PTHR43880:SF12">
    <property type="entry name" value="ALCOHOL DEHYDROGENASE CLASS-3"/>
    <property type="match status" value="1"/>
</dbReference>
<evidence type="ECO:0000256" key="2">
    <source>
        <dbReference type="ARBA" id="ARBA00022723"/>
    </source>
</evidence>
<dbReference type="InterPro" id="IPR036291">
    <property type="entry name" value="NAD(P)-bd_dom_sf"/>
</dbReference>
<evidence type="ECO:0000313" key="9">
    <source>
        <dbReference type="Proteomes" id="UP000051863"/>
    </source>
</evidence>
<name>A0A0R0CZR5_9GAMM</name>
<gene>
    <name evidence="8" type="ORF">ABB27_03145</name>
</gene>
<keyword evidence="5" id="KW-0520">NAD</keyword>
<dbReference type="AlphaFoldDB" id="A0A0R0CZR5"/>
<sequence length="374" mass="38924">MSASAELRDITVAVVREKEKPFSIEQARIRGPKDDEVLVRVVATGLCHTDLIVRDQYYPVPLPAVLGHEGAGVIEAVGPAVKDLRVGDHVVLTYGACGHCNPCSGGHGAYCKDFYGLNFGGGELDGSTAIQDPHGHPLHDHFFAQSSFATYALSRENNAIKVPEDAPIELLGPLGCGIQTGAGAVINSLKVGTGSSFASYGAGAVGLSAVMAARVAGATTIIAIDVVPSRLALATELGATHVINSREVDVVEAVRGITGGGVEYALESTGRAEVLEQGIAALAGLGVIGVVGAPKLGTKAAFDINDLLLGGRSIRGIVEGDSVPKVFIPQLVQLYQQGRFPFDKLVKFYPLEEINQAAEDSTKGITLKPILKIG</sequence>
<evidence type="ECO:0000256" key="3">
    <source>
        <dbReference type="ARBA" id="ARBA00022833"/>
    </source>
</evidence>
<keyword evidence="4" id="KW-0560">Oxidoreductase</keyword>
<dbReference type="FunFam" id="3.40.50.720:FF:000003">
    <property type="entry name" value="S-(hydroxymethyl)glutathione dehydrogenase"/>
    <property type="match status" value="1"/>
</dbReference>
<dbReference type="InterPro" id="IPR013149">
    <property type="entry name" value="ADH-like_C"/>
</dbReference>
<evidence type="ECO:0000259" key="7">
    <source>
        <dbReference type="SMART" id="SM00829"/>
    </source>
</evidence>
<dbReference type="OrthoDB" id="9770544at2"/>